<evidence type="ECO:0000313" key="5">
    <source>
        <dbReference type="Proteomes" id="UP000653674"/>
    </source>
</evidence>
<dbReference type="InterPro" id="IPR024535">
    <property type="entry name" value="RHGA/B-epi-like_pectate_lyase"/>
</dbReference>
<dbReference type="InterPro" id="IPR006311">
    <property type="entry name" value="TAT_signal"/>
</dbReference>
<feature type="region of interest" description="Disordered" evidence="1">
    <location>
        <begin position="53"/>
        <end position="75"/>
    </location>
</feature>
<dbReference type="AlphaFoldDB" id="A0A8J3LTC3"/>
<evidence type="ECO:0000259" key="3">
    <source>
        <dbReference type="Pfam" id="PF13229"/>
    </source>
</evidence>
<feature type="domain" description="Right handed beta helix" evidence="3">
    <location>
        <begin position="304"/>
        <end position="397"/>
    </location>
</feature>
<dbReference type="InterPro" id="IPR012334">
    <property type="entry name" value="Pectin_lyas_fold"/>
</dbReference>
<accession>A0A8J3LTC3</accession>
<dbReference type="Proteomes" id="UP000653674">
    <property type="component" value="Unassembled WGS sequence"/>
</dbReference>
<dbReference type="RefSeq" id="WP_239075724.1">
    <property type="nucleotide sequence ID" value="NZ_BAAAQJ010000010.1"/>
</dbReference>
<dbReference type="SUPFAM" id="SSF51126">
    <property type="entry name" value="Pectin lyase-like"/>
    <property type="match status" value="2"/>
</dbReference>
<gene>
    <name evidence="4" type="ORF">Pfl04_48790</name>
</gene>
<comment type="caution">
    <text evidence="4">The sequence shown here is derived from an EMBL/GenBank/DDBJ whole genome shotgun (WGS) entry which is preliminary data.</text>
</comment>
<proteinExistence type="predicted"/>
<reference evidence="4" key="1">
    <citation type="submission" date="2021-01" db="EMBL/GenBank/DDBJ databases">
        <title>Whole genome shotgun sequence of Planosporangium flavigriseum NBRC 105377.</title>
        <authorList>
            <person name="Komaki H."/>
            <person name="Tamura T."/>
        </authorList>
    </citation>
    <scope>NUCLEOTIDE SEQUENCE</scope>
    <source>
        <strain evidence="4">NBRC 105377</strain>
    </source>
</reference>
<sequence>MHLPNGAHTMSLQTATATATARTACGRPLTRRSLLTVAGLATVSGALCGTQTVHNGQARAADRRRPPITTGTPEPQVYDAREYGLAGDGVTNDQPALQELVNTLGDAYAADGLGRVIYCPPGKYSMRDAGTVWRSGVSLTGAGPGVTKFMLSNAGNRAAAAPLAFFTEVQHGASRENYVSDCTFANFEIDGSGVEFLRGYNVLAKGLGLQYVLRGHFRQLYIHDTAASGLGCDFLQDTVIEGVTVARCGRLNSGRNIGGSGFGIGIGGWGPVERLVMADCAAVGNGANGFFVELQQSWWAPTRGIRIVGCHAEDNFYGISDWGADGMIVSACTMTGNRAAGYDISAHGTTKVGGRNGIVSDCVIDRNVRHGLVVGNTPGRYTFRGNRITRNGCYGYWGYNVRGGDQRPAGLIVLDDNEIGNNALDGVRIDAVTIDTTLSDNRVFDNGRRAEGPTAGGGQGVSYTATSVVDTGAGWLPDGHLGKKVSVGGQQAVVTGNSATRLDLAPLRPGATAAWIAGTPDAGTPYRLPGTPESRAGLTLDRPTSRPTIRGNRIWDGQRYQTQTYGLWITESGTCTAGWVADNDLEGNAVAAARFDTLPVGGSWRDNLGVDNQADR</sequence>
<feature type="region of interest" description="Disordered" evidence="1">
    <location>
        <begin position="523"/>
        <end position="548"/>
    </location>
</feature>
<protein>
    <recommendedName>
        <fullName evidence="6">Right handed beta helix region</fullName>
    </recommendedName>
</protein>
<evidence type="ECO:0000256" key="1">
    <source>
        <dbReference type="SAM" id="MobiDB-lite"/>
    </source>
</evidence>
<dbReference type="EMBL" id="BONU01000057">
    <property type="protein sequence ID" value="GIG76475.1"/>
    <property type="molecule type" value="Genomic_DNA"/>
</dbReference>
<dbReference type="Pfam" id="PF13229">
    <property type="entry name" value="Beta_helix"/>
    <property type="match status" value="1"/>
</dbReference>
<dbReference type="Pfam" id="PF12708">
    <property type="entry name" value="Pect-lyase_RHGA_epim"/>
    <property type="match status" value="1"/>
</dbReference>
<dbReference type="InterPro" id="IPR039448">
    <property type="entry name" value="Beta_helix"/>
</dbReference>
<evidence type="ECO:0000259" key="2">
    <source>
        <dbReference type="Pfam" id="PF12708"/>
    </source>
</evidence>
<dbReference type="InterPro" id="IPR011050">
    <property type="entry name" value="Pectin_lyase_fold/virulence"/>
</dbReference>
<evidence type="ECO:0000313" key="4">
    <source>
        <dbReference type="EMBL" id="GIG76475.1"/>
    </source>
</evidence>
<dbReference type="Gene3D" id="2.160.20.10">
    <property type="entry name" value="Single-stranded right-handed beta-helix, Pectin lyase-like"/>
    <property type="match status" value="2"/>
</dbReference>
<dbReference type="InterPro" id="IPR006626">
    <property type="entry name" value="PbH1"/>
</dbReference>
<feature type="domain" description="Rhamnogalacturonase A/B/Epimerase-like pectate lyase" evidence="2">
    <location>
        <begin position="80"/>
        <end position="194"/>
    </location>
</feature>
<evidence type="ECO:0008006" key="6">
    <source>
        <dbReference type="Google" id="ProtNLM"/>
    </source>
</evidence>
<dbReference type="SMART" id="SM00710">
    <property type="entry name" value="PbH1"/>
    <property type="match status" value="11"/>
</dbReference>
<dbReference type="PROSITE" id="PS51318">
    <property type="entry name" value="TAT"/>
    <property type="match status" value="1"/>
</dbReference>
<name>A0A8J3LTC3_9ACTN</name>
<organism evidence="4 5">
    <name type="scientific">Planosporangium flavigriseum</name>
    <dbReference type="NCBI Taxonomy" id="373681"/>
    <lineage>
        <taxon>Bacteria</taxon>
        <taxon>Bacillati</taxon>
        <taxon>Actinomycetota</taxon>
        <taxon>Actinomycetes</taxon>
        <taxon>Micromonosporales</taxon>
        <taxon>Micromonosporaceae</taxon>
        <taxon>Planosporangium</taxon>
    </lineage>
</organism>
<keyword evidence="5" id="KW-1185">Reference proteome</keyword>